<evidence type="ECO:0000256" key="1">
    <source>
        <dbReference type="SAM" id="MobiDB-lite"/>
    </source>
</evidence>
<accession>A0A4Q9MJB1</accession>
<feature type="region of interest" description="Disordered" evidence="1">
    <location>
        <begin position="34"/>
        <end position="63"/>
    </location>
</feature>
<dbReference type="OrthoDB" id="2993351at2759"/>
<organism evidence="2">
    <name type="scientific">Dichomitus squalens</name>
    <dbReference type="NCBI Taxonomy" id="114155"/>
    <lineage>
        <taxon>Eukaryota</taxon>
        <taxon>Fungi</taxon>
        <taxon>Dikarya</taxon>
        <taxon>Basidiomycota</taxon>
        <taxon>Agaricomycotina</taxon>
        <taxon>Agaricomycetes</taxon>
        <taxon>Polyporales</taxon>
        <taxon>Polyporaceae</taxon>
        <taxon>Dichomitus</taxon>
    </lineage>
</organism>
<reference evidence="2" key="1">
    <citation type="submission" date="2019-01" db="EMBL/GenBank/DDBJ databases">
        <title>Draft genome sequences of three monokaryotic isolates of the white-rot basidiomycete fungus Dichomitus squalens.</title>
        <authorList>
            <consortium name="DOE Joint Genome Institute"/>
            <person name="Lopez S.C."/>
            <person name="Andreopoulos B."/>
            <person name="Pangilinan J."/>
            <person name="Lipzen A."/>
            <person name="Riley R."/>
            <person name="Ahrendt S."/>
            <person name="Ng V."/>
            <person name="Barry K."/>
            <person name="Daum C."/>
            <person name="Grigoriev I.V."/>
            <person name="Hilden K.S."/>
            <person name="Makela M.R."/>
            <person name="de Vries R.P."/>
        </authorList>
    </citation>
    <scope>NUCLEOTIDE SEQUENCE [LARGE SCALE GENOMIC DNA]</scope>
    <source>
        <strain evidence="2">OM18370.1</strain>
    </source>
</reference>
<dbReference type="EMBL" id="ML143430">
    <property type="protein sequence ID" value="TBU27630.1"/>
    <property type="molecule type" value="Genomic_DNA"/>
</dbReference>
<dbReference type="Proteomes" id="UP000292957">
    <property type="component" value="Unassembled WGS sequence"/>
</dbReference>
<evidence type="ECO:0000313" key="2">
    <source>
        <dbReference type="EMBL" id="TBU27630.1"/>
    </source>
</evidence>
<gene>
    <name evidence="2" type="ORF">BD311DRAFT_373645</name>
</gene>
<protein>
    <recommendedName>
        <fullName evidence="3">Protein kinase domain-containing protein</fullName>
    </recommendedName>
</protein>
<sequence length="248" mass="26911">MISFVRFPSTSQPRSSAGDIRVAERNIRDGLLPGATTLSSAVGGGGRRRDGSGCWTAGPPPQNRRRRPFACVSCKHYGCKTLWPAVYRIRRTGGRYIVGDDTPSASGEGFLEPTTPSRIGAGSFASVFAPPGRALVIKVVHVPGPAHAAHIEHEYHALHAVDARCGRLREQCLGDLFAEDEVVGGMGEMLARIHWGAGFDAFFANDAYCPRPGPDDPLQKLYAACRSPLGGRGHLERDRLRLWEIVRL</sequence>
<dbReference type="AlphaFoldDB" id="A0A4Q9MJB1"/>
<evidence type="ECO:0008006" key="3">
    <source>
        <dbReference type="Google" id="ProtNLM"/>
    </source>
</evidence>
<proteinExistence type="predicted"/>
<name>A0A4Q9MJB1_9APHY</name>